<dbReference type="PANTHER" id="PTHR10663">
    <property type="entry name" value="GUANYL-NUCLEOTIDE EXCHANGE FACTOR"/>
    <property type="match status" value="1"/>
</dbReference>
<evidence type="ECO:0000256" key="3">
    <source>
        <dbReference type="ARBA" id="ARBA00022927"/>
    </source>
</evidence>
<feature type="region of interest" description="Disordered" evidence="5">
    <location>
        <begin position="1580"/>
        <end position="1607"/>
    </location>
</feature>
<accession>A0AA39Y322</accession>
<dbReference type="InterPro" id="IPR016024">
    <property type="entry name" value="ARM-type_fold"/>
</dbReference>
<dbReference type="InterPro" id="IPR032817">
    <property type="entry name" value="Mon2_C"/>
</dbReference>
<dbReference type="SUPFAM" id="SSF48371">
    <property type="entry name" value="ARM repeat"/>
    <property type="match status" value="1"/>
</dbReference>
<evidence type="ECO:0000256" key="1">
    <source>
        <dbReference type="ARBA" id="ARBA00008144"/>
    </source>
</evidence>
<feature type="compositionally biased region" description="Pro residues" evidence="5">
    <location>
        <begin position="1589"/>
        <end position="1598"/>
    </location>
</feature>
<dbReference type="EMBL" id="JAULSV010000005">
    <property type="protein sequence ID" value="KAK0643977.1"/>
    <property type="molecule type" value="Genomic_DNA"/>
</dbReference>
<comment type="caution">
    <text evidence="9">The sequence shown here is derived from an EMBL/GenBank/DDBJ whole genome shotgun (WGS) entry which is preliminary data.</text>
</comment>
<feature type="region of interest" description="Disordered" evidence="5">
    <location>
        <begin position="763"/>
        <end position="787"/>
    </location>
</feature>
<dbReference type="Proteomes" id="UP001174936">
    <property type="component" value="Unassembled WGS sequence"/>
</dbReference>
<feature type="coiled-coil region" evidence="4">
    <location>
        <begin position="7"/>
        <end position="38"/>
    </location>
</feature>
<evidence type="ECO:0000259" key="6">
    <source>
        <dbReference type="Pfam" id="PF12783"/>
    </source>
</evidence>
<dbReference type="Pfam" id="PF16206">
    <property type="entry name" value="Mon2_C"/>
    <property type="match status" value="1"/>
</dbReference>
<evidence type="ECO:0000313" key="9">
    <source>
        <dbReference type="EMBL" id="KAK0643977.1"/>
    </source>
</evidence>
<keyword evidence="10" id="KW-1185">Reference proteome</keyword>
<gene>
    <name evidence="9" type="ORF">B0T16DRAFT_332058</name>
</gene>
<dbReference type="GO" id="GO:0005794">
    <property type="term" value="C:Golgi apparatus"/>
    <property type="evidence" value="ECO:0007669"/>
    <property type="project" value="UniProtKB-ARBA"/>
</dbReference>
<keyword evidence="2" id="KW-0813">Transport</keyword>
<comment type="similarity">
    <text evidence="1">Belongs to the MON2 family.</text>
</comment>
<dbReference type="InterPro" id="IPR032629">
    <property type="entry name" value="DCB_dom"/>
</dbReference>
<dbReference type="GO" id="GO:0015031">
    <property type="term" value="P:protein transport"/>
    <property type="evidence" value="ECO:0007669"/>
    <property type="project" value="UniProtKB-KW"/>
</dbReference>
<dbReference type="Pfam" id="PF16213">
    <property type="entry name" value="DCB"/>
    <property type="match status" value="1"/>
</dbReference>
<dbReference type="Pfam" id="PF12783">
    <property type="entry name" value="Sec7-like_HUS"/>
    <property type="match status" value="1"/>
</dbReference>
<dbReference type="InterPro" id="IPR032691">
    <property type="entry name" value="Mon2/Sec7/BIG1-like_HUS"/>
</dbReference>
<sequence length="1726" mass="187278">MTAQLLASELANLIQESKRKHNDLRQAAEKSLEELKSLKGPSEAQIVAELAQHTNFVNPFIIACGTKNAKFTGIAIVCLQRLIVSRALPRTKLSQVLESLQQATSAGLDVQLKILQALPPLLSNYASDVRGELLVTALNICFILQSSKNPIVNNTSAATLQQLVVSVFDKVVAEDKSGTDAPPVGEAPIQDGTVPLRSAAMDAYRRPEYLRFSGLPQTFGLELIESVLTNHASIFSSHPEQANILRTRVMPFMTSALRGKLNFATSVRLVRILYTLLRRHLSLLPSESGDALEILTQLLDQDTAMWKRALCMEVLRGIFAEHALLRRIFMLYDSKQGQKNILKNLTATFVRISTEKPSVIGLGHQSTIPVANPYASSGSSDQAMLEASGVGIISSSVSDGHNTGISTQWSTMRVPCIDQLDKTDAPSIPESYVYSLTLACITSLSEGLAKFILPLTVPTDGRKKRLKQDSGRDSPAPSNDDQGESSTGRVPLERTPSFKRNPVPVNPLTLESHPLHAEVKICAAFIDECWPAILATCSTFLYAALDSEYYHALVRAFQRFAHVAGLLQLTTPRDAFLTTLGKAAVPPNVFTACLNAGALRGPSTPASAPDSANSIFGNARGLLSVDTLVSPSTQLTDKQRQLSVDGNLAALNTRNLLCLRALLNLGIALGPTLSSSWSIILETLQQADFVLFSSSKTAGKTPIAAKGPDHQAESEATALLSNFGSEIRAVETAASRLFESTVDFPNPAFVEVVDAICNLLEKHAEPPSSDSDGRPTSPPSTATLKTPVAHKRVLSISTSALAGPNQEDQFALAKLGDIATINLERLLSYPPEASGWSPLVSELISTLGSSLNTAPVRARAAETLVRIVLEAAAAVSSQPEEPRGQIQLRLLEALRDSLAPLQSPSREASITSHANDVEIHKIILEGLKNLLENRGETLVRGWEIPFDIVDSIFIQQTFSSSGTKDSRSTLMTRSVKLIRPSFASLQLICSDFLPSLPNACFLNLVDTLYKFCTQDDDLNVALTTVTFFWAISDFLSGKSKSMSITEEMVEGSDHRALSKLAADPSHPGCVAALWMLLLLRLTSVSTDQRLELRNGAIQTLMRIVSAYGDSLDPEAWSVCVKSVIFNLLSSIEDELQAAAELPAKERGQGEWNETAIVVIQGVSGLFVSYLSTLSTHPRFTEIWRELLGHFGTLLGAKAIDINTATYSSVRDILHRCAEGSDARLAKESIELAWELWSQGIPVSQDGKDDKSTDNQKCLLVWVETLLELYGLIQEEFTVDRVRRMLTLLRDAMQHATPGTYASDIEYVTPLQGRILEVFRMVKTDLQGVPSALITQVSEFVSLAFSREDSGKAASEKRTYVAMSKESMSILRSLVIQNASDADIYETGAFATALSALAKPITLKYKFKIITKSTQPWREATTSALAVLEAALPQIAALHLPRATVQTIWQIVVSIANGIVSADCNDAPFSTNILEDQDFDISSFHKLRELIIPSLGGEVILDKTRKTYAEGLFRTSIIHTPAPAEASIIYGSGTGDVVGLGALYKPRNGRTIDSPPSKRSLMSEVCLDELFALVEAKDDSVSTPSIQVQPPTPGLPPSTPLTHGSGAESDHELHVRLARTVAPYLILRCALSLRAYVADQPLRGRMPQPLSQRRELTRILRSLVALRSEPDAIPDTPNVDSETRKHLLRLYPLLVSGVQAAGTAGDDKVLGLIREALEVVGGELGVQ</sequence>
<keyword evidence="3" id="KW-0653">Protein transport</keyword>
<dbReference type="PANTHER" id="PTHR10663:SF333">
    <property type="entry name" value="PROTEIN MON2 HOMOLOG"/>
    <property type="match status" value="1"/>
</dbReference>
<evidence type="ECO:0000313" key="10">
    <source>
        <dbReference type="Proteomes" id="UP001174936"/>
    </source>
</evidence>
<evidence type="ECO:0000256" key="4">
    <source>
        <dbReference type="SAM" id="Coils"/>
    </source>
</evidence>
<keyword evidence="4" id="KW-0175">Coiled coil</keyword>
<evidence type="ECO:0000259" key="8">
    <source>
        <dbReference type="Pfam" id="PF16213"/>
    </source>
</evidence>
<feature type="domain" description="Mon2 C-terminal" evidence="7">
    <location>
        <begin position="991"/>
        <end position="1221"/>
    </location>
</feature>
<feature type="compositionally biased region" description="Polar residues" evidence="5">
    <location>
        <begin position="476"/>
        <end position="488"/>
    </location>
</feature>
<evidence type="ECO:0000259" key="7">
    <source>
        <dbReference type="Pfam" id="PF16206"/>
    </source>
</evidence>
<evidence type="ECO:0008006" key="11">
    <source>
        <dbReference type="Google" id="ProtNLM"/>
    </source>
</evidence>
<feature type="domain" description="Mon2/Sec7/BIG1-like HUS" evidence="6">
    <location>
        <begin position="207"/>
        <end position="341"/>
    </location>
</feature>
<reference evidence="9" key="1">
    <citation type="submission" date="2023-06" db="EMBL/GenBank/DDBJ databases">
        <title>Genome-scale phylogeny and comparative genomics of the fungal order Sordariales.</title>
        <authorList>
            <consortium name="Lawrence Berkeley National Laboratory"/>
            <person name="Hensen N."/>
            <person name="Bonometti L."/>
            <person name="Westerberg I."/>
            <person name="Brannstrom I.O."/>
            <person name="Guillou S."/>
            <person name="Cros-Aarteil S."/>
            <person name="Calhoun S."/>
            <person name="Haridas S."/>
            <person name="Kuo A."/>
            <person name="Mondo S."/>
            <person name="Pangilinan J."/>
            <person name="Riley R."/>
            <person name="Labutti K."/>
            <person name="Andreopoulos B."/>
            <person name="Lipzen A."/>
            <person name="Chen C."/>
            <person name="Yanf M."/>
            <person name="Daum C."/>
            <person name="Ng V."/>
            <person name="Clum A."/>
            <person name="Steindorff A."/>
            <person name="Ohm R."/>
            <person name="Martin F."/>
            <person name="Silar P."/>
            <person name="Natvig D."/>
            <person name="Lalanne C."/>
            <person name="Gautier V."/>
            <person name="Ament-Velasquez S.L."/>
            <person name="Kruys A."/>
            <person name="Hutchinson M.I."/>
            <person name="Powell A.J."/>
            <person name="Barry K."/>
            <person name="Miller A.N."/>
            <person name="Grigoriev I.V."/>
            <person name="Debuchy R."/>
            <person name="Gladieux P."/>
            <person name="Thoren M.H."/>
            <person name="Johannesson H."/>
        </authorList>
    </citation>
    <scope>NUCLEOTIDE SEQUENCE</scope>
    <source>
        <strain evidence="9">SMH2532-1</strain>
    </source>
</reference>
<evidence type="ECO:0000256" key="2">
    <source>
        <dbReference type="ARBA" id="ARBA00022448"/>
    </source>
</evidence>
<feature type="domain" description="Mon2/Sec7/BIG1-like dimerisation and cyclophilin-binding" evidence="8">
    <location>
        <begin position="4"/>
        <end position="175"/>
    </location>
</feature>
<feature type="region of interest" description="Disordered" evidence="5">
    <location>
        <begin position="462"/>
        <end position="505"/>
    </location>
</feature>
<name>A0AA39Y322_9PEZI</name>
<protein>
    <recommendedName>
        <fullName evidence="11">Endosomal peripheral membrane protein</fullName>
    </recommendedName>
</protein>
<evidence type="ECO:0000256" key="5">
    <source>
        <dbReference type="SAM" id="MobiDB-lite"/>
    </source>
</evidence>
<proteinExistence type="inferred from homology"/>
<organism evidence="9 10">
    <name type="scientific">Cercophora newfieldiana</name>
    <dbReference type="NCBI Taxonomy" id="92897"/>
    <lineage>
        <taxon>Eukaryota</taxon>
        <taxon>Fungi</taxon>
        <taxon>Dikarya</taxon>
        <taxon>Ascomycota</taxon>
        <taxon>Pezizomycotina</taxon>
        <taxon>Sordariomycetes</taxon>
        <taxon>Sordariomycetidae</taxon>
        <taxon>Sordariales</taxon>
        <taxon>Lasiosphaeriaceae</taxon>
        <taxon>Cercophora</taxon>
    </lineage>
</organism>